<keyword evidence="6" id="KW-0675">Receptor</keyword>
<dbReference type="GO" id="GO:0032998">
    <property type="term" value="C:Fc-epsilon receptor I complex"/>
    <property type="evidence" value="ECO:0007669"/>
    <property type="project" value="InterPro"/>
</dbReference>
<comment type="subcellular location">
    <subcellularLocation>
        <location evidence="1">Cell membrane</location>
        <topology evidence="1">Single-pass type I membrane protein</topology>
    </subcellularLocation>
</comment>
<accession>A0A3Q2Q3U2</accession>
<evidence type="ECO:0000256" key="3">
    <source>
        <dbReference type="ARBA" id="ARBA00022553"/>
    </source>
</evidence>
<evidence type="ECO:0000256" key="4">
    <source>
        <dbReference type="ARBA" id="ARBA00022859"/>
    </source>
</evidence>
<dbReference type="AlphaFoldDB" id="A0A3Q2Q3U2"/>
<dbReference type="InterPro" id="IPR042340">
    <property type="entry name" value="FCER1G"/>
</dbReference>
<feature type="transmembrane region" description="Helical" evidence="7">
    <location>
        <begin position="98"/>
        <end position="116"/>
    </location>
</feature>
<dbReference type="Pfam" id="PF11628">
    <property type="entry name" value="TCR_zetazeta"/>
    <property type="match status" value="1"/>
</dbReference>
<dbReference type="PANTHER" id="PTHR16803:SF0">
    <property type="entry name" value="HIGH AFFINITY IMMUNOGLOBULIN EPSILON RECEPTOR SUBUNIT GAMMA"/>
    <property type="match status" value="1"/>
</dbReference>
<evidence type="ECO:0000313" key="8">
    <source>
        <dbReference type="Ensembl" id="ENSFHEP00000020639.1"/>
    </source>
</evidence>
<dbReference type="Ensembl" id="ENSFHET00000030193.1">
    <property type="protein sequence ID" value="ENSFHEP00000020639.1"/>
    <property type="gene ID" value="ENSFHEG00000022560.1"/>
</dbReference>
<protein>
    <submittedName>
        <fullName evidence="8">Fc fragment of IgE receptor Ig</fullName>
    </submittedName>
</protein>
<keyword evidence="7" id="KW-0472">Membrane</keyword>
<dbReference type="Proteomes" id="UP000265000">
    <property type="component" value="Unplaced"/>
</dbReference>
<evidence type="ECO:0000313" key="9">
    <source>
        <dbReference type="Proteomes" id="UP000265000"/>
    </source>
</evidence>
<proteinExistence type="predicted"/>
<sequence length="160" mass="17803">SGLDILYSLICCFGLSCNGHHHFTTWCRRPRYLIRKLCKWFNANIIVTETGHSHTQTACISGSPEGRAGSLSSRRSLPNVLLSFLSFPAALSEPEICYVLDGILFLYGIILTALYCRVKIHNAREASSDQGKSKQNVEDGIYTGLTPRAQDTYETIGMKK</sequence>
<keyword evidence="5" id="KW-1015">Disulfide bond</keyword>
<dbReference type="PANTHER" id="PTHR16803">
    <property type="entry name" value="HIGH AFFINITY IMMUNOGLOBULIN EPSILON RECEPTOR GAMMA-SUBUNIT"/>
    <property type="match status" value="1"/>
</dbReference>
<dbReference type="InterPro" id="IPR021663">
    <property type="entry name" value="CD3_zeta/IgE_Fc_rcpt_gamma"/>
</dbReference>
<keyword evidence="7" id="KW-1133">Transmembrane helix</keyword>
<keyword evidence="4" id="KW-0391">Immunity</keyword>
<evidence type="ECO:0000256" key="1">
    <source>
        <dbReference type="ARBA" id="ARBA00004251"/>
    </source>
</evidence>
<evidence type="ECO:0000256" key="7">
    <source>
        <dbReference type="SAM" id="Phobius"/>
    </source>
</evidence>
<dbReference type="GeneTree" id="ENSGT00390000003894"/>
<keyword evidence="9" id="KW-1185">Reference proteome</keyword>
<keyword evidence="2" id="KW-1003">Cell membrane</keyword>
<reference evidence="8" key="2">
    <citation type="submission" date="2025-09" db="UniProtKB">
        <authorList>
            <consortium name="Ensembl"/>
        </authorList>
    </citation>
    <scope>IDENTIFICATION</scope>
</reference>
<evidence type="ECO:0000256" key="5">
    <source>
        <dbReference type="ARBA" id="ARBA00023157"/>
    </source>
</evidence>
<evidence type="ECO:0000256" key="6">
    <source>
        <dbReference type="ARBA" id="ARBA00023170"/>
    </source>
</evidence>
<dbReference type="GO" id="GO:0019767">
    <property type="term" value="F:IgE receptor activity"/>
    <property type="evidence" value="ECO:0007669"/>
    <property type="project" value="InterPro"/>
</dbReference>
<dbReference type="GO" id="GO:0002376">
    <property type="term" value="P:immune system process"/>
    <property type="evidence" value="ECO:0007669"/>
    <property type="project" value="UniProtKB-KW"/>
</dbReference>
<keyword evidence="3" id="KW-0597">Phosphoprotein</keyword>
<evidence type="ECO:0000256" key="2">
    <source>
        <dbReference type="ARBA" id="ARBA00022475"/>
    </source>
</evidence>
<name>A0A3Q2Q3U2_FUNHE</name>
<organism evidence="8 9">
    <name type="scientific">Fundulus heteroclitus</name>
    <name type="common">Killifish</name>
    <name type="synonym">Mummichog</name>
    <dbReference type="NCBI Taxonomy" id="8078"/>
    <lineage>
        <taxon>Eukaryota</taxon>
        <taxon>Metazoa</taxon>
        <taxon>Chordata</taxon>
        <taxon>Craniata</taxon>
        <taxon>Vertebrata</taxon>
        <taxon>Euteleostomi</taxon>
        <taxon>Actinopterygii</taxon>
        <taxon>Neopterygii</taxon>
        <taxon>Teleostei</taxon>
        <taxon>Neoteleostei</taxon>
        <taxon>Acanthomorphata</taxon>
        <taxon>Ovalentaria</taxon>
        <taxon>Atherinomorphae</taxon>
        <taxon>Cyprinodontiformes</taxon>
        <taxon>Fundulidae</taxon>
        <taxon>Fundulus</taxon>
    </lineage>
</organism>
<dbReference type="STRING" id="8078.ENSFHEP00000020639"/>
<keyword evidence="7" id="KW-0812">Transmembrane</keyword>
<reference evidence="8" key="1">
    <citation type="submission" date="2025-08" db="UniProtKB">
        <authorList>
            <consortium name="Ensembl"/>
        </authorList>
    </citation>
    <scope>IDENTIFICATION</scope>
</reference>